<feature type="domain" description="IclR-ED" evidence="5">
    <location>
        <begin position="74"/>
        <end position="253"/>
    </location>
</feature>
<dbReference type="InterPro" id="IPR005471">
    <property type="entry name" value="Tscrpt_reg_IclR_N"/>
</dbReference>
<dbReference type="GO" id="GO:0003677">
    <property type="term" value="F:DNA binding"/>
    <property type="evidence" value="ECO:0007669"/>
    <property type="project" value="UniProtKB-KW"/>
</dbReference>
<dbReference type="PROSITE" id="PS51078">
    <property type="entry name" value="ICLR_ED"/>
    <property type="match status" value="1"/>
</dbReference>
<dbReference type="Pfam" id="PF01614">
    <property type="entry name" value="IclR_C"/>
    <property type="match status" value="1"/>
</dbReference>
<proteinExistence type="predicted"/>
<dbReference type="PANTHER" id="PTHR30136:SF24">
    <property type="entry name" value="HTH-TYPE TRANSCRIPTIONAL REPRESSOR ALLR"/>
    <property type="match status" value="1"/>
</dbReference>
<dbReference type="Gene3D" id="1.10.10.10">
    <property type="entry name" value="Winged helix-like DNA-binding domain superfamily/Winged helix DNA-binding domain"/>
    <property type="match status" value="1"/>
</dbReference>
<organism evidence="6 7">
    <name type="scientific">Corynebacterium suranareeae</name>
    <dbReference type="NCBI Taxonomy" id="2506452"/>
    <lineage>
        <taxon>Bacteria</taxon>
        <taxon>Bacillati</taxon>
        <taxon>Actinomycetota</taxon>
        <taxon>Actinomycetes</taxon>
        <taxon>Mycobacteriales</taxon>
        <taxon>Corynebacteriaceae</taxon>
        <taxon>Corynebacterium</taxon>
    </lineage>
</organism>
<evidence type="ECO:0000256" key="3">
    <source>
        <dbReference type="ARBA" id="ARBA00023163"/>
    </source>
</evidence>
<evidence type="ECO:0000256" key="2">
    <source>
        <dbReference type="ARBA" id="ARBA00023125"/>
    </source>
</evidence>
<reference evidence="6 7" key="1">
    <citation type="submission" date="2016-02" db="EMBL/GenBank/DDBJ databases">
        <title>Corynebacterium glutamicum N24 whole genome sequencing project.</title>
        <authorList>
            <person name="Matsutani M."/>
            <person name="Nangtapong N."/>
            <person name="Yakushi T."/>
            <person name="Matsushita K."/>
        </authorList>
    </citation>
    <scope>NUCLEOTIDE SEQUENCE [LARGE SCALE GENOMIC DNA]</scope>
    <source>
        <strain evidence="6 7">N24</strain>
    </source>
</reference>
<dbReference type="InterPro" id="IPR014757">
    <property type="entry name" value="Tscrpt_reg_IclR_C"/>
</dbReference>
<dbReference type="GO" id="GO:0045892">
    <property type="term" value="P:negative regulation of DNA-templated transcription"/>
    <property type="evidence" value="ECO:0007669"/>
    <property type="project" value="TreeGrafter"/>
</dbReference>
<keyword evidence="3" id="KW-0804">Transcription</keyword>
<evidence type="ECO:0000259" key="4">
    <source>
        <dbReference type="PROSITE" id="PS51077"/>
    </source>
</evidence>
<gene>
    <name evidence="6" type="ORF">N24_0049</name>
</gene>
<dbReference type="Pfam" id="PF09339">
    <property type="entry name" value="HTH_IclR"/>
    <property type="match status" value="1"/>
</dbReference>
<dbReference type="GO" id="GO:0003700">
    <property type="term" value="F:DNA-binding transcription factor activity"/>
    <property type="evidence" value="ECO:0007669"/>
    <property type="project" value="TreeGrafter"/>
</dbReference>
<dbReference type="EMBL" id="AP017369">
    <property type="protein sequence ID" value="BAU94311.1"/>
    <property type="molecule type" value="Genomic_DNA"/>
</dbReference>
<dbReference type="Gene3D" id="3.30.450.40">
    <property type="match status" value="1"/>
</dbReference>
<dbReference type="InterPro" id="IPR036388">
    <property type="entry name" value="WH-like_DNA-bd_sf"/>
</dbReference>
<dbReference type="Proteomes" id="UP000218244">
    <property type="component" value="Chromosome"/>
</dbReference>
<name>A0A160PP23_9CORY</name>
<keyword evidence="7" id="KW-1185">Reference proteome</keyword>
<dbReference type="SUPFAM" id="SSF46785">
    <property type="entry name" value="Winged helix' DNA-binding domain"/>
    <property type="match status" value="1"/>
</dbReference>
<dbReference type="InterPro" id="IPR029016">
    <property type="entry name" value="GAF-like_dom_sf"/>
</dbReference>
<dbReference type="PANTHER" id="PTHR30136">
    <property type="entry name" value="HELIX-TURN-HELIX TRANSCRIPTIONAL REGULATOR, ICLR FAMILY"/>
    <property type="match status" value="1"/>
</dbReference>
<evidence type="ECO:0000259" key="5">
    <source>
        <dbReference type="PROSITE" id="PS51078"/>
    </source>
</evidence>
<evidence type="ECO:0000313" key="7">
    <source>
        <dbReference type="Proteomes" id="UP000218244"/>
    </source>
</evidence>
<accession>A0A160PP23</accession>
<dbReference type="InterPro" id="IPR036390">
    <property type="entry name" value="WH_DNA-bd_sf"/>
</dbReference>
<dbReference type="InterPro" id="IPR050707">
    <property type="entry name" value="HTH_MetabolicPath_Reg"/>
</dbReference>
<protein>
    <submittedName>
        <fullName evidence="6">IclR family transcriptional regulator</fullName>
    </submittedName>
</protein>
<dbReference type="SMART" id="SM00346">
    <property type="entry name" value="HTH_ICLR"/>
    <property type="match status" value="1"/>
</dbReference>
<sequence>MIGVMANSPSGESMIARVVRLLSVFPKYNRPLSVREIAAEASLPVTTTHRLLKELEAEDLVVRMSEGGWQHGNRLWEIASRNSPVQSLRDAALPPMEDLVAGLRVHLSLAILDRNEVLYLERITPDDYTVNITSVAGRLPAHATSAGLVLLAFGSQEGQRLFLSRAHTRFTDTTPTDIEQLKEKLTRARIDGFVASLGTIIPESTGISVPIFGPKKLAIAALTVIVPIGEEDLNLIVPQLKITARAIQRRIGVVPEVNSRVTRETRQSPQS</sequence>
<keyword evidence="2" id="KW-0238">DNA-binding</keyword>
<dbReference type="AlphaFoldDB" id="A0A160PP23"/>
<keyword evidence="1" id="KW-0805">Transcription regulation</keyword>
<evidence type="ECO:0000256" key="1">
    <source>
        <dbReference type="ARBA" id="ARBA00023015"/>
    </source>
</evidence>
<dbReference type="SUPFAM" id="SSF55781">
    <property type="entry name" value="GAF domain-like"/>
    <property type="match status" value="1"/>
</dbReference>
<evidence type="ECO:0000313" key="6">
    <source>
        <dbReference type="EMBL" id="BAU94311.1"/>
    </source>
</evidence>
<dbReference type="KEGG" id="csur:N24_0049"/>
<feature type="domain" description="HTH iclR-type" evidence="4">
    <location>
        <begin position="12"/>
        <end position="73"/>
    </location>
</feature>
<dbReference type="PROSITE" id="PS51077">
    <property type="entry name" value="HTH_ICLR"/>
    <property type="match status" value="1"/>
</dbReference>